<comment type="subcellular location">
    <subcellularLocation>
        <location evidence="1">Membrane</location>
        <topology evidence="1">Single-pass membrane protein</topology>
    </subcellularLocation>
</comment>
<evidence type="ECO:0000259" key="9">
    <source>
        <dbReference type="Pfam" id="PF14416"/>
    </source>
</evidence>
<feature type="domain" description="Trichome birefringence-like C-terminal" evidence="8">
    <location>
        <begin position="167"/>
        <end position="283"/>
    </location>
</feature>
<dbReference type="InterPro" id="IPR026057">
    <property type="entry name" value="TBL_C"/>
</dbReference>
<dbReference type="GO" id="GO:0005794">
    <property type="term" value="C:Golgi apparatus"/>
    <property type="evidence" value="ECO:0007669"/>
    <property type="project" value="TreeGrafter"/>
</dbReference>
<feature type="domain" description="Trichome birefringence-like C-terminal" evidence="8">
    <location>
        <begin position="350"/>
        <end position="442"/>
    </location>
</feature>
<dbReference type="EnsemblPlants" id="Bo9g133250.1">
    <property type="protein sequence ID" value="Bo9g133250.1"/>
    <property type="gene ID" value="Bo9g133250"/>
</dbReference>
<organism evidence="10 11">
    <name type="scientific">Brassica oleracea var. oleracea</name>
    <dbReference type="NCBI Taxonomy" id="109376"/>
    <lineage>
        <taxon>Eukaryota</taxon>
        <taxon>Viridiplantae</taxon>
        <taxon>Streptophyta</taxon>
        <taxon>Embryophyta</taxon>
        <taxon>Tracheophyta</taxon>
        <taxon>Spermatophyta</taxon>
        <taxon>Magnoliopsida</taxon>
        <taxon>eudicotyledons</taxon>
        <taxon>Gunneridae</taxon>
        <taxon>Pentapetalae</taxon>
        <taxon>rosids</taxon>
        <taxon>malvids</taxon>
        <taxon>Brassicales</taxon>
        <taxon>Brassicaceae</taxon>
        <taxon>Brassiceae</taxon>
        <taxon>Brassica</taxon>
    </lineage>
</organism>
<dbReference type="AlphaFoldDB" id="A0A0D3EC55"/>
<name>A0A0D3EC55_BRAOL</name>
<reference evidence="10" key="2">
    <citation type="submission" date="2015-03" db="UniProtKB">
        <authorList>
            <consortium name="EnsemblPlants"/>
        </authorList>
    </citation>
    <scope>IDENTIFICATION</scope>
</reference>
<reference evidence="10 11" key="1">
    <citation type="journal article" date="2014" name="Genome Biol.">
        <title>Transcriptome and methylome profiling reveals relics of genome dominance in the mesopolyploid Brassica oleracea.</title>
        <authorList>
            <person name="Parkin I.A."/>
            <person name="Koh C."/>
            <person name="Tang H."/>
            <person name="Robinson S.J."/>
            <person name="Kagale S."/>
            <person name="Clarke W.E."/>
            <person name="Town C.D."/>
            <person name="Nixon J."/>
            <person name="Krishnakumar V."/>
            <person name="Bidwell S.L."/>
            <person name="Denoeud F."/>
            <person name="Belcram H."/>
            <person name="Links M.G."/>
            <person name="Just J."/>
            <person name="Clarke C."/>
            <person name="Bender T."/>
            <person name="Huebert T."/>
            <person name="Mason A.S."/>
            <person name="Pires J.C."/>
            <person name="Barker G."/>
            <person name="Moore J."/>
            <person name="Walley P.G."/>
            <person name="Manoli S."/>
            <person name="Batley J."/>
            <person name="Edwards D."/>
            <person name="Nelson M.N."/>
            <person name="Wang X."/>
            <person name="Paterson A.H."/>
            <person name="King G."/>
            <person name="Bancroft I."/>
            <person name="Chalhoub B."/>
            <person name="Sharpe A.G."/>
        </authorList>
    </citation>
    <scope>NUCLEOTIDE SEQUENCE</scope>
    <source>
        <strain evidence="10 11">cv. TO1000</strain>
    </source>
</reference>
<dbReference type="GO" id="GO:0016020">
    <property type="term" value="C:membrane"/>
    <property type="evidence" value="ECO:0007669"/>
    <property type="project" value="UniProtKB-SubCell"/>
</dbReference>
<dbReference type="Pfam" id="PF14416">
    <property type="entry name" value="PMR5N"/>
    <property type="match status" value="1"/>
</dbReference>
<protein>
    <submittedName>
        <fullName evidence="10">Uncharacterized protein</fullName>
    </submittedName>
</protein>
<dbReference type="OMA" id="CNLKRWD"/>
<dbReference type="eggNOG" id="ENOG502QV6P">
    <property type="taxonomic scope" value="Eukaryota"/>
</dbReference>
<evidence type="ECO:0000256" key="1">
    <source>
        <dbReference type="ARBA" id="ARBA00004167"/>
    </source>
</evidence>
<dbReference type="GO" id="GO:0016413">
    <property type="term" value="F:O-acetyltransferase activity"/>
    <property type="evidence" value="ECO:0007669"/>
    <property type="project" value="InterPro"/>
</dbReference>
<comment type="similarity">
    <text evidence="2">Belongs to the PC-esterase family. TBL subfamily.</text>
</comment>
<dbReference type="Gramene" id="Bo9g133250.1">
    <property type="protein sequence ID" value="Bo9g133250.1"/>
    <property type="gene ID" value="Bo9g133250"/>
</dbReference>
<sequence length="464" mass="53473">MFQRWSTKKSRLPVAGLLFMLALAVTFMVLYDERSIHHDNTNREQDLQETSTLTSFVHPNLPSRNDLEVLDRFSRCNSTNEYSGKKMEWVDHSCSGQGSDFVAAKENICDVFSGKWVFDNSSSYPLHKESDCPYMSEQLACEKYGRPYLEYQHWRWQPHPPCNLKRPMVCLLQSVIPRDKQSMSTNAHLTIFKAEDYNATVEFLWAPFLVESKSDDPVYRKLDERIIRPDSVLKHAAMWQHADILIFNTYLWWRQLRPVKIQWSSREKGSCKEVKGAEGMEMAIGLFVWLPQVPAAAAASTFCVNSLCGSGSGSVSVCETTAAADAETCGNQTNRTYEYVGSLDFQQYRSKQKASLLRYNVSYTHIWSREWNPGSEGNCYGEKKPIEEESYWGSGSDIPTMRMVERVLRRLGPKVSVLNITQLSDYRKDGHPSVYRKFWEPLNDERSNIRDNLATGNTMQRRVY</sequence>
<evidence type="ECO:0000256" key="4">
    <source>
        <dbReference type="ARBA" id="ARBA00022968"/>
    </source>
</evidence>
<keyword evidence="5 7" id="KW-1133">Transmembrane helix</keyword>
<feature type="domain" description="Trichome birefringence-like N-terminal" evidence="9">
    <location>
        <begin position="109"/>
        <end position="159"/>
    </location>
</feature>
<dbReference type="Pfam" id="PF13839">
    <property type="entry name" value="PC-Esterase"/>
    <property type="match status" value="2"/>
</dbReference>
<keyword evidence="3 7" id="KW-0812">Transmembrane</keyword>
<dbReference type="InterPro" id="IPR029962">
    <property type="entry name" value="TBL"/>
</dbReference>
<proteinExistence type="inferred from homology"/>
<evidence type="ECO:0000256" key="7">
    <source>
        <dbReference type="SAM" id="Phobius"/>
    </source>
</evidence>
<evidence type="ECO:0000256" key="5">
    <source>
        <dbReference type="ARBA" id="ARBA00022989"/>
    </source>
</evidence>
<dbReference type="Proteomes" id="UP000032141">
    <property type="component" value="Chromosome C9"/>
</dbReference>
<evidence type="ECO:0000256" key="6">
    <source>
        <dbReference type="ARBA" id="ARBA00023136"/>
    </source>
</evidence>
<dbReference type="HOGENOM" id="CLU_020953_3_1_1"/>
<dbReference type="InterPro" id="IPR025846">
    <property type="entry name" value="TBL_N"/>
</dbReference>
<accession>A0A0D3EC55</accession>
<keyword evidence="11" id="KW-1185">Reference proteome</keyword>
<evidence type="ECO:0000313" key="10">
    <source>
        <dbReference type="EnsemblPlants" id="Bo9g133250.1"/>
    </source>
</evidence>
<evidence type="ECO:0000256" key="2">
    <source>
        <dbReference type="ARBA" id="ARBA00007727"/>
    </source>
</evidence>
<keyword evidence="4" id="KW-0735">Signal-anchor</keyword>
<keyword evidence="6 7" id="KW-0472">Membrane</keyword>
<feature type="transmembrane region" description="Helical" evidence="7">
    <location>
        <begin position="12"/>
        <end position="31"/>
    </location>
</feature>
<dbReference type="STRING" id="109376.A0A0D3EC55"/>
<evidence type="ECO:0000256" key="3">
    <source>
        <dbReference type="ARBA" id="ARBA00022692"/>
    </source>
</evidence>
<dbReference type="PANTHER" id="PTHR32285">
    <property type="entry name" value="PROTEIN TRICHOME BIREFRINGENCE-LIKE 9-RELATED"/>
    <property type="match status" value="1"/>
</dbReference>
<evidence type="ECO:0000259" key="8">
    <source>
        <dbReference type="Pfam" id="PF13839"/>
    </source>
</evidence>
<dbReference type="PANTHER" id="PTHR32285:SF202">
    <property type="entry name" value="PROTEIN TRICHOME BIREFRINGENCE-LIKE 35"/>
    <property type="match status" value="1"/>
</dbReference>
<evidence type="ECO:0000313" key="11">
    <source>
        <dbReference type="Proteomes" id="UP000032141"/>
    </source>
</evidence>